<evidence type="ECO:0000313" key="1">
    <source>
        <dbReference type="EMBL" id="KAG5547590.1"/>
    </source>
</evidence>
<name>A0AAV6K587_9ERIC</name>
<dbReference type="AlphaFoldDB" id="A0AAV6K587"/>
<sequence>MVFGRAAAKWSSDIPFPLLKWSQASGGKNENGISRGFGNWVRCLEGHRGSKQPLSTRSKDFEVYRESPVDRIHSLVVGDAEGG</sequence>
<reference evidence="1" key="1">
    <citation type="submission" date="2020-08" db="EMBL/GenBank/DDBJ databases">
        <title>Plant Genome Project.</title>
        <authorList>
            <person name="Zhang R.-G."/>
        </authorList>
    </citation>
    <scope>NUCLEOTIDE SEQUENCE</scope>
    <source>
        <strain evidence="1">WSP0</strain>
        <tissue evidence="1">Leaf</tissue>
    </source>
</reference>
<proteinExistence type="predicted"/>
<comment type="caution">
    <text evidence="1">The sequence shown here is derived from an EMBL/GenBank/DDBJ whole genome shotgun (WGS) entry which is preliminary data.</text>
</comment>
<gene>
    <name evidence="1" type="ORF">RHGRI_013328</name>
</gene>
<protein>
    <submittedName>
        <fullName evidence="1">Uncharacterized protein</fullName>
    </submittedName>
</protein>
<keyword evidence="2" id="KW-1185">Reference proteome</keyword>
<evidence type="ECO:0000313" key="2">
    <source>
        <dbReference type="Proteomes" id="UP000823749"/>
    </source>
</evidence>
<dbReference type="EMBL" id="JACTNZ010000005">
    <property type="protein sequence ID" value="KAG5547590.1"/>
    <property type="molecule type" value="Genomic_DNA"/>
</dbReference>
<accession>A0AAV6K587</accession>
<organism evidence="1 2">
    <name type="scientific">Rhododendron griersonianum</name>
    <dbReference type="NCBI Taxonomy" id="479676"/>
    <lineage>
        <taxon>Eukaryota</taxon>
        <taxon>Viridiplantae</taxon>
        <taxon>Streptophyta</taxon>
        <taxon>Embryophyta</taxon>
        <taxon>Tracheophyta</taxon>
        <taxon>Spermatophyta</taxon>
        <taxon>Magnoliopsida</taxon>
        <taxon>eudicotyledons</taxon>
        <taxon>Gunneridae</taxon>
        <taxon>Pentapetalae</taxon>
        <taxon>asterids</taxon>
        <taxon>Ericales</taxon>
        <taxon>Ericaceae</taxon>
        <taxon>Ericoideae</taxon>
        <taxon>Rhodoreae</taxon>
        <taxon>Rhododendron</taxon>
    </lineage>
</organism>
<dbReference type="Proteomes" id="UP000823749">
    <property type="component" value="Chromosome 5"/>
</dbReference>